<dbReference type="EC" id="2.1.1.170" evidence="6"/>
<dbReference type="GO" id="GO:0070043">
    <property type="term" value="F:rRNA (guanine-N7-)-methyltransferase activity"/>
    <property type="evidence" value="ECO:0007669"/>
    <property type="project" value="UniProtKB-UniRule"/>
</dbReference>
<dbReference type="NCBIfam" id="TIGR00138">
    <property type="entry name" value="rsmG_gidB"/>
    <property type="match status" value="1"/>
</dbReference>
<dbReference type="OrthoDB" id="9808773at2"/>
<keyword evidence="4 6" id="KW-0808">Transferase</keyword>
<dbReference type="Gene3D" id="3.40.50.150">
    <property type="entry name" value="Vaccinia Virus protein VP39"/>
    <property type="match status" value="1"/>
</dbReference>
<comment type="similarity">
    <text evidence="6">Belongs to the methyltransferase superfamily. RNA methyltransferase RsmG family.</text>
</comment>
<evidence type="ECO:0000256" key="5">
    <source>
        <dbReference type="ARBA" id="ARBA00022691"/>
    </source>
</evidence>
<dbReference type="HAMAP" id="MF_00074">
    <property type="entry name" value="16SrRNA_methyltr_G"/>
    <property type="match status" value="1"/>
</dbReference>
<accession>A0A1I1JTG5</accession>
<evidence type="ECO:0000313" key="7">
    <source>
        <dbReference type="EMBL" id="SFC51949.1"/>
    </source>
</evidence>
<dbReference type="InterPro" id="IPR003682">
    <property type="entry name" value="rRNA_ssu_MeTfrase_G"/>
</dbReference>
<dbReference type="PANTHER" id="PTHR31760:SF0">
    <property type="entry name" value="S-ADENOSYL-L-METHIONINE-DEPENDENT METHYLTRANSFERASES SUPERFAMILY PROTEIN"/>
    <property type="match status" value="1"/>
</dbReference>
<dbReference type="EMBL" id="FOLY01000003">
    <property type="protein sequence ID" value="SFC51949.1"/>
    <property type="molecule type" value="Genomic_DNA"/>
</dbReference>
<evidence type="ECO:0000256" key="3">
    <source>
        <dbReference type="ARBA" id="ARBA00022603"/>
    </source>
</evidence>
<proteinExistence type="inferred from homology"/>
<keyword evidence="2 6" id="KW-0698">rRNA processing</keyword>
<dbReference type="PIRSF" id="PIRSF003078">
    <property type="entry name" value="GidB"/>
    <property type="match status" value="1"/>
</dbReference>
<organism evidence="7 8">
    <name type="scientific">Kushneria avicenniae</name>
    <dbReference type="NCBI Taxonomy" id="402385"/>
    <lineage>
        <taxon>Bacteria</taxon>
        <taxon>Pseudomonadati</taxon>
        <taxon>Pseudomonadota</taxon>
        <taxon>Gammaproteobacteria</taxon>
        <taxon>Oceanospirillales</taxon>
        <taxon>Halomonadaceae</taxon>
        <taxon>Kushneria</taxon>
    </lineage>
</organism>
<keyword evidence="1 6" id="KW-0963">Cytoplasm</keyword>
<dbReference type="PANTHER" id="PTHR31760">
    <property type="entry name" value="S-ADENOSYL-L-METHIONINE-DEPENDENT METHYLTRANSFERASES SUPERFAMILY PROTEIN"/>
    <property type="match status" value="1"/>
</dbReference>
<comment type="function">
    <text evidence="6">Specifically methylates the N7 position of guanine in position 527 of 16S rRNA.</text>
</comment>
<feature type="binding site" evidence="6">
    <location>
        <position position="142"/>
    </location>
    <ligand>
        <name>S-adenosyl-L-methionine</name>
        <dbReference type="ChEBI" id="CHEBI:59789"/>
    </ligand>
</feature>
<dbReference type="SUPFAM" id="SSF53335">
    <property type="entry name" value="S-adenosyl-L-methionine-dependent methyltransferases"/>
    <property type="match status" value="1"/>
</dbReference>
<comment type="catalytic activity">
    <reaction evidence="6">
        <text>guanosine(527) in 16S rRNA + S-adenosyl-L-methionine = N(7)-methylguanosine(527) in 16S rRNA + S-adenosyl-L-homocysteine</text>
        <dbReference type="Rhea" id="RHEA:42732"/>
        <dbReference type="Rhea" id="RHEA-COMP:10209"/>
        <dbReference type="Rhea" id="RHEA-COMP:10210"/>
        <dbReference type="ChEBI" id="CHEBI:57856"/>
        <dbReference type="ChEBI" id="CHEBI:59789"/>
        <dbReference type="ChEBI" id="CHEBI:74269"/>
        <dbReference type="ChEBI" id="CHEBI:74480"/>
        <dbReference type="EC" id="2.1.1.170"/>
    </reaction>
</comment>
<comment type="caution">
    <text evidence="6">Lacks conserved residue(s) required for the propagation of feature annotation.</text>
</comment>
<evidence type="ECO:0000256" key="6">
    <source>
        <dbReference type="HAMAP-Rule" id="MF_00074"/>
    </source>
</evidence>
<name>A0A1I1JTG5_9GAMM</name>
<sequence length="205" mass="22399">MKAGVERRLDDGMTALGLSVEREVRDRLLAFVALLHKWNRAYNLTAVRDIDAMVTRHLLDSLAILPQIEGPKLLDVGSGAGLPGIVVAIARPDIALTSIDSNGKKIRFQRQAAFELGLGNVTPVHDRVEALAGVTFEQITSRAFAAPAEFVTLTRSLLAEGGHWLAMAGRVDDITLPDDVRLVQTWALQIPQEPAQRHLLKMDIA</sequence>
<dbReference type="AlphaFoldDB" id="A0A1I1JTG5"/>
<keyword evidence="8" id="KW-1185">Reference proteome</keyword>
<feature type="binding site" evidence="6">
    <location>
        <position position="77"/>
    </location>
    <ligand>
        <name>S-adenosyl-L-methionine</name>
        <dbReference type="ChEBI" id="CHEBI:59789"/>
    </ligand>
</feature>
<dbReference type="GO" id="GO:0005829">
    <property type="term" value="C:cytosol"/>
    <property type="evidence" value="ECO:0007669"/>
    <property type="project" value="TreeGrafter"/>
</dbReference>
<protein>
    <recommendedName>
        <fullName evidence="6">Ribosomal RNA small subunit methyltransferase G</fullName>
        <ecNumber evidence="6">2.1.1.170</ecNumber>
    </recommendedName>
    <alternativeName>
        <fullName evidence="6">16S rRNA 7-methylguanosine methyltransferase</fullName>
        <shortName evidence="6">16S rRNA m7G methyltransferase</shortName>
    </alternativeName>
</protein>
<feature type="binding site" evidence="6">
    <location>
        <position position="82"/>
    </location>
    <ligand>
        <name>S-adenosyl-L-methionine</name>
        <dbReference type="ChEBI" id="CHEBI:59789"/>
    </ligand>
</feature>
<feature type="binding site" evidence="6">
    <location>
        <begin position="128"/>
        <end position="129"/>
    </location>
    <ligand>
        <name>S-adenosyl-L-methionine</name>
        <dbReference type="ChEBI" id="CHEBI:59789"/>
    </ligand>
</feature>
<dbReference type="STRING" id="402385.SAMN05421848_1762"/>
<evidence type="ECO:0000313" key="8">
    <source>
        <dbReference type="Proteomes" id="UP000199046"/>
    </source>
</evidence>
<gene>
    <name evidence="6" type="primary">rsmG</name>
    <name evidence="7" type="ORF">SAMN05421848_1762</name>
</gene>
<keyword evidence="3 6" id="KW-0489">Methyltransferase</keyword>
<keyword evidence="5 6" id="KW-0949">S-adenosyl-L-methionine</keyword>
<dbReference type="InterPro" id="IPR029063">
    <property type="entry name" value="SAM-dependent_MTases_sf"/>
</dbReference>
<dbReference type="Pfam" id="PF02527">
    <property type="entry name" value="GidB"/>
    <property type="match status" value="1"/>
</dbReference>
<reference evidence="8" key="1">
    <citation type="submission" date="2016-10" db="EMBL/GenBank/DDBJ databases">
        <authorList>
            <person name="Varghese N."/>
            <person name="Submissions S."/>
        </authorList>
    </citation>
    <scope>NUCLEOTIDE SEQUENCE [LARGE SCALE GENOMIC DNA]</scope>
    <source>
        <strain evidence="8">DSM 23439</strain>
    </source>
</reference>
<dbReference type="RefSeq" id="WP_090132997.1">
    <property type="nucleotide sequence ID" value="NZ_FOLY01000003.1"/>
</dbReference>
<evidence type="ECO:0000256" key="4">
    <source>
        <dbReference type="ARBA" id="ARBA00022679"/>
    </source>
</evidence>
<evidence type="ECO:0000256" key="2">
    <source>
        <dbReference type="ARBA" id="ARBA00022552"/>
    </source>
</evidence>
<comment type="subcellular location">
    <subcellularLocation>
        <location evidence="6">Cytoplasm</location>
    </subcellularLocation>
</comment>
<evidence type="ECO:0000256" key="1">
    <source>
        <dbReference type="ARBA" id="ARBA00022490"/>
    </source>
</evidence>
<dbReference type="Proteomes" id="UP000199046">
    <property type="component" value="Unassembled WGS sequence"/>
</dbReference>